<evidence type="ECO:0000313" key="2">
    <source>
        <dbReference type="Proteomes" id="UP000031189"/>
    </source>
</evidence>
<evidence type="ECO:0000313" key="1">
    <source>
        <dbReference type="EMBL" id="KHS58643.1"/>
    </source>
</evidence>
<gene>
    <name evidence="1" type="ORF">QX51_01360</name>
</gene>
<accession>A0A0B3W0U4</accession>
<keyword evidence="2" id="KW-1185">Reference proteome</keyword>
<dbReference type="OrthoDB" id="9810135at2"/>
<reference evidence="1 2" key="1">
    <citation type="submission" date="2014-12" db="EMBL/GenBank/DDBJ databases">
        <title>Draft genome sequence of Terrisporobacter sp. 08-306576, isolated from the blood culture of a bacteremia patient.</title>
        <authorList>
            <person name="Lund L.C."/>
            <person name="Sydenham T.V."/>
            <person name="Hogh S.V."/>
            <person name="Skov M.N."/>
            <person name="Kemp M."/>
            <person name="Justesen U.S."/>
        </authorList>
    </citation>
    <scope>NUCLEOTIDE SEQUENCE [LARGE SCALE GENOMIC DNA]</scope>
    <source>
        <strain evidence="1 2">08-306576</strain>
    </source>
</reference>
<dbReference type="EMBL" id="JWHR01000018">
    <property type="protein sequence ID" value="KHS58643.1"/>
    <property type="molecule type" value="Genomic_DNA"/>
</dbReference>
<proteinExistence type="predicted"/>
<comment type="caution">
    <text evidence="1">The sequence shown here is derived from an EMBL/GenBank/DDBJ whole genome shotgun (WGS) entry which is preliminary data.</text>
</comment>
<name>A0A0B3W0U4_9FIRM</name>
<sequence length="168" mass="19925">EVVKLLEKYNYTLVSNFDKWSDLEKGLGKYLGNVTLENIEKFFNDYENLRSDLEHYLSKEGKNLMHSYDDGVNINELKNSLIKFYDFLTPKDKNDILRKSNINSLNYENIFSPIIHIHGKLDEEMIIGVDNKTQIFNNDIRDNEEITYLIKPLCNEELRNEKIHYARI</sequence>
<organism evidence="1 2">
    <name type="scientific">Terrisporobacter othiniensis</name>
    <dbReference type="NCBI Taxonomy" id="1577792"/>
    <lineage>
        <taxon>Bacteria</taxon>
        <taxon>Bacillati</taxon>
        <taxon>Bacillota</taxon>
        <taxon>Clostridia</taxon>
        <taxon>Peptostreptococcales</taxon>
        <taxon>Peptostreptococcaceae</taxon>
        <taxon>Terrisporobacter</taxon>
    </lineage>
</organism>
<feature type="non-terminal residue" evidence="1">
    <location>
        <position position="1"/>
    </location>
</feature>
<dbReference type="Proteomes" id="UP000031189">
    <property type="component" value="Unassembled WGS sequence"/>
</dbReference>
<protein>
    <submittedName>
        <fullName evidence="1">Uncharacterized protein</fullName>
    </submittedName>
</protein>
<dbReference type="AlphaFoldDB" id="A0A0B3W0U4"/>
<dbReference type="RefSeq" id="WP_039678111.1">
    <property type="nucleotide sequence ID" value="NZ_JWHR01000018.1"/>
</dbReference>